<accession>A0A964XLP6</accession>
<dbReference type="GO" id="GO:0005524">
    <property type="term" value="F:ATP binding"/>
    <property type="evidence" value="ECO:0007669"/>
    <property type="project" value="UniProtKB-KW"/>
</dbReference>
<organism evidence="1 2">
    <name type="scientific">Streptomyces boluensis</name>
    <dbReference type="NCBI Taxonomy" id="1775135"/>
    <lineage>
        <taxon>Bacteria</taxon>
        <taxon>Bacillati</taxon>
        <taxon>Actinomycetota</taxon>
        <taxon>Actinomycetes</taxon>
        <taxon>Kitasatosporales</taxon>
        <taxon>Streptomycetaceae</taxon>
        <taxon>Streptomyces</taxon>
    </lineage>
</organism>
<keyword evidence="1" id="KW-0067">ATP-binding</keyword>
<reference evidence="1" key="1">
    <citation type="submission" date="2020-01" db="EMBL/GenBank/DDBJ databases">
        <title>Whole-genome analyses of novel actinobacteria.</title>
        <authorList>
            <person name="Sahin N."/>
        </authorList>
    </citation>
    <scope>NUCLEOTIDE SEQUENCE</scope>
    <source>
        <strain evidence="1">YC537</strain>
    </source>
</reference>
<protein>
    <submittedName>
        <fullName evidence="1">ATP-binding protein</fullName>
    </submittedName>
</protein>
<keyword evidence="1" id="KW-0547">Nucleotide-binding</keyword>
<evidence type="ECO:0000313" key="2">
    <source>
        <dbReference type="Proteomes" id="UP000598297"/>
    </source>
</evidence>
<proteinExistence type="predicted"/>
<dbReference type="AlphaFoldDB" id="A0A964XLP6"/>
<keyword evidence="2" id="KW-1185">Reference proteome</keyword>
<gene>
    <name evidence="1" type="ORF">GUY60_20175</name>
</gene>
<dbReference type="EMBL" id="JAAAHS010000159">
    <property type="protein sequence ID" value="NBE53694.1"/>
    <property type="molecule type" value="Genomic_DNA"/>
</dbReference>
<dbReference type="Proteomes" id="UP000598297">
    <property type="component" value="Unassembled WGS sequence"/>
</dbReference>
<comment type="caution">
    <text evidence="1">The sequence shown here is derived from an EMBL/GenBank/DDBJ whole genome shotgun (WGS) entry which is preliminary data.</text>
</comment>
<sequence>MTDTDNGYPPHPHIGGRTNALRALAAWRMEWPGSPRVLAVTGDSGSGRSRLLTGFLMLCDPEFRKQLFLDQLDPATVPPELPAPAATNARGLTAAQFLWALADHYDLDVDRVEDVYPALAALGEPVPLVVLDVDQAGPVRAADEPAALVHQVLKPLAALETVRLVVELPRPLAAELADQLPPETVQVIDLDTPQWADPDGLVRQATAALDPQFGAPELPFTVDTDVRSSLGTAIAQRAGTSPLVVQLAVQCALTAPEGFDPADEEQLPTSVSSVLDWHARRMGADAQTLRHLLAPLALAESDGIPVDLWVRLAGAVAGQDMADTVASGMLLAGPFIRPVKDPEDATGRRMSLRLAHPAIGEEIRAALPQLHTAQSRIAMALLEAVPQQDWSKAEPYIRDHIAGHALAAGLLPQLLTDPSLFVHADPVALRAAVEAVPLESLGAPALTYLRTVPLLTRNELPALGRAALLETAFVEDGLADFAEAVRRLGLELPWRTLWTLPVSGVDEVTIAQLPTADGAVRPVAVAVVPVGTPGAWQAGPADDETVAARGGLLVHDLMQSYLYPPADPALLARPSEDDRAAGPFGLSQGADYVRVWDRAAGEPVAAFLSVEPLTGADLSPSGVLIVATQSGVKALHITTDAAPIAS</sequence>
<dbReference type="RefSeq" id="WP_161699828.1">
    <property type="nucleotide sequence ID" value="NZ_JAAAHS010000159.1"/>
</dbReference>
<dbReference type="OrthoDB" id="218695at2"/>
<evidence type="ECO:0000313" key="1">
    <source>
        <dbReference type="EMBL" id="NBE53694.1"/>
    </source>
</evidence>
<name>A0A964XLP6_9ACTN</name>